<protein>
    <submittedName>
        <fullName evidence="1">Uncharacterized protein</fullName>
    </submittedName>
</protein>
<dbReference type="RefSeq" id="WP_269337526.1">
    <property type="nucleotide sequence ID" value="NZ_JBFSSG010000001.1"/>
</dbReference>
<dbReference type="EMBL" id="JBFSSG010000001">
    <property type="protein sequence ID" value="MEZ8719438.1"/>
    <property type="molecule type" value="Genomic_DNA"/>
</dbReference>
<evidence type="ECO:0000313" key="2">
    <source>
        <dbReference type="Proteomes" id="UP001570071"/>
    </source>
</evidence>
<organism evidence="1 2">
    <name type="scientific">Vibrio pomeroyi</name>
    <dbReference type="NCBI Taxonomy" id="198832"/>
    <lineage>
        <taxon>Bacteria</taxon>
        <taxon>Pseudomonadati</taxon>
        <taxon>Pseudomonadota</taxon>
        <taxon>Gammaproteobacteria</taxon>
        <taxon>Vibrionales</taxon>
        <taxon>Vibrionaceae</taxon>
        <taxon>Vibrio</taxon>
    </lineage>
</organism>
<evidence type="ECO:0000313" key="1">
    <source>
        <dbReference type="EMBL" id="MEZ8719438.1"/>
    </source>
</evidence>
<keyword evidence="2" id="KW-1185">Reference proteome</keyword>
<comment type="caution">
    <text evidence="1">The sequence shown here is derived from an EMBL/GenBank/DDBJ whole genome shotgun (WGS) entry which is preliminary data.</text>
</comment>
<gene>
    <name evidence="1" type="ORF">AB6D66_00070</name>
</gene>
<accession>A0ABV4MQM7</accession>
<reference evidence="1 2" key="1">
    <citation type="journal article" date="2024" name="ISME J.">
        <title>Tailless and filamentous prophages are predominant in marine Vibrio.</title>
        <authorList>
            <person name="Steensen K."/>
            <person name="Seneca J."/>
            <person name="Bartlau N."/>
            <person name="Yu X.A."/>
            <person name="Hussain F.A."/>
            <person name="Polz M.F."/>
        </authorList>
    </citation>
    <scope>NUCLEOTIDE SEQUENCE [LARGE SCALE GENOMIC DNA]</scope>
    <source>
        <strain evidence="1 2">10N.239.312.F12</strain>
    </source>
</reference>
<name>A0ABV4MQM7_9VIBR</name>
<sequence>MTQSTQQEPMQWKFKLGNTLIDFPNPFGSIADNQRLLSQHFPQLRWTTIYEEDARFENGCMVVPVVPPPVKTNG</sequence>
<dbReference type="Proteomes" id="UP001570071">
    <property type="component" value="Unassembled WGS sequence"/>
</dbReference>
<proteinExistence type="predicted"/>